<dbReference type="PANTHER" id="PTHR43142:SF1">
    <property type="entry name" value="CARBOXYLIC ESTER HYDROLASE"/>
    <property type="match status" value="1"/>
</dbReference>
<organism evidence="8 9">
    <name type="scientific">Exocentrus adspersus</name>
    <dbReference type="NCBI Taxonomy" id="1586481"/>
    <lineage>
        <taxon>Eukaryota</taxon>
        <taxon>Metazoa</taxon>
        <taxon>Ecdysozoa</taxon>
        <taxon>Arthropoda</taxon>
        <taxon>Hexapoda</taxon>
        <taxon>Insecta</taxon>
        <taxon>Pterygota</taxon>
        <taxon>Neoptera</taxon>
        <taxon>Endopterygota</taxon>
        <taxon>Coleoptera</taxon>
        <taxon>Polyphaga</taxon>
        <taxon>Cucujiformia</taxon>
        <taxon>Chrysomeloidea</taxon>
        <taxon>Cerambycidae</taxon>
        <taxon>Lamiinae</taxon>
        <taxon>Acanthocinini</taxon>
        <taxon>Exocentrus</taxon>
    </lineage>
</organism>
<comment type="caution">
    <text evidence="8">The sequence shown here is derived from an EMBL/GenBank/DDBJ whole genome shotgun (WGS) entry which is preliminary data.</text>
</comment>
<keyword evidence="9" id="KW-1185">Reference proteome</keyword>
<dbReference type="EC" id="3.1.1.-" evidence="6"/>
<dbReference type="InterPro" id="IPR019826">
    <property type="entry name" value="Carboxylesterase_B_AS"/>
</dbReference>
<dbReference type="AlphaFoldDB" id="A0AAV8W4J9"/>
<evidence type="ECO:0000256" key="6">
    <source>
        <dbReference type="RuleBase" id="RU361235"/>
    </source>
</evidence>
<evidence type="ECO:0000313" key="8">
    <source>
        <dbReference type="EMBL" id="KAJ8921363.1"/>
    </source>
</evidence>
<feature type="domain" description="Carboxylesterase type B" evidence="7">
    <location>
        <begin position="21"/>
        <end position="535"/>
    </location>
</feature>
<keyword evidence="3 6" id="KW-0378">Hydrolase</keyword>
<dbReference type="Pfam" id="PF00135">
    <property type="entry name" value="COesterase"/>
    <property type="match status" value="1"/>
</dbReference>
<keyword evidence="5" id="KW-0325">Glycoprotein</keyword>
<dbReference type="InterPro" id="IPR029058">
    <property type="entry name" value="AB_hydrolase_fold"/>
</dbReference>
<sequence length="550" mass="61949">MLRTVSVVLAFLLNIANCEVLVKLPNGQIRGRTESTYTNVTFYAFQEIPFAKPPVGKLRFMAPQSNDNWEGILDCTKQTKICPQINHNDEQENEDCLYLNVYTPVEPSSNSNLSVIYYIYGGSFNHGSNKFDRFGPHFLIEQGVVVVIPNYRLGPMGFLSIQDEVIPGNNGLKDQNLGLKWVQENIQLFGGDPSKVTIIGQSAGAASVTLQILSKQSRGLFRAAVAQSGSALTPWSYQRHARDVAYEFAAEFDSNFTTKNTSEELLKLLQTIPEKDMATVFASFKPRVPGEGFTWAPVIEPAHESAFLTKNQHELLESGDINQVPLVIGICSEEDINKASDLESLKKQGSSYDKDVKQLVTEDLHLTDDDVKAQAGEQIRKVYSDGQFASNLSSVVKFQSDNSFTRGTIRFAELQSRLTDVYFYQFSYFGELTFAKEIYLPGAGKVPHAGDNYFLWTKMNRSNIHAYPDADALTSQRYVKLFADFSKYLNPTPEESDLMDNIVWPKVNATHFWYLDIDENLEVKLNPKGEAYRGWVDVYDSWGVKPFDTY</sequence>
<dbReference type="Proteomes" id="UP001159042">
    <property type="component" value="Unassembled WGS sequence"/>
</dbReference>
<dbReference type="Gene3D" id="3.40.50.1820">
    <property type="entry name" value="alpha/beta hydrolase"/>
    <property type="match status" value="1"/>
</dbReference>
<evidence type="ECO:0000256" key="3">
    <source>
        <dbReference type="ARBA" id="ARBA00022801"/>
    </source>
</evidence>
<dbReference type="InterPro" id="IPR019819">
    <property type="entry name" value="Carboxylesterase_B_CS"/>
</dbReference>
<dbReference type="SUPFAM" id="SSF53474">
    <property type="entry name" value="alpha/beta-Hydrolases"/>
    <property type="match status" value="1"/>
</dbReference>
<gene>
    <name evidence="8" type="ORF">NQ315_002978</name>
</gene>
<dbReference type="InterPro" id="IPR002018">
    <property type="entry name" value="CarbesteraseB"/>
</dbReference>
<evidence type="ECO:0000313" key="9">
    <source>
        <dbReference type="Proteomes" id="UP001159042"/>
    </source>
</evidence>
<feature type="chain" id="PRO_5043089188" description="Carboxylic ester hydrolase" evidence="6">
    <location>
        <begin position="19"/>
        <end position="550"/>
    </location>
</feature>
<evidence type="ECO:0000259" key="7">
    <source>
        <dbReference type="Pfam" id="PF00135"/>
    </source>
</evidence>
<dbReference type="GO" id="GO:0052689">
    <property type="term" value="F:carboxylic ester hydrolase activity"/>
    <property type="evidence" value="ECO:0007669"/>
    <property type="project" value="UniProtKB-KW"/>
</dbReference>
<dbReference type="PROSITE" id="PS00941">
    <property type="entry name" value="CARBOXYLESTERASE_B_2"/>
    <property type="match status" value="1"/>
</dbReference>
<evidence type="ECO:0000256" key="4">
    <source>
        <dbReference type="ARBA" id="ARBA00023157"/>
    </source>
</evidence>
<accession>A0AAV8W4J9</accession>
<evidence type="ECO:0000256" key="2">
    <source>
        <dbReference type="ARBA" id="ARBA00022487"/>
    </source>
</evidence>
<name>A0AAV8W4J9_9CUCU</name>
<reference evidence="8 9" key="1">
    <citation type="journal article" date="2023" name="Insect Mol. Biol.">
        <title>Genome sequencing provides insights into the evolution of gene families encoding plant cell wall-degrading enzymes in longhorned beetles.</title>
        <authorList>
            <person name="Shin N.R."/>
            <person name="Okamura Y."/>
            <person name="Kirsch R."/>
            <person name="Pauchet Y."/>
        </authorList>
    </citation>
    <scope>NUCLEOTIDE SEQUENCE [LARGE SCALE GENOMIC DNA]</scope>
    <source>
        <strain evidence="8">EAD_L_NR</strain>
    </source>
</reference>
<feature type="signal peptide" evidence="6">
    <location>
        <begin position="1"/>
        <end position="18"/>
    </location>
</feature>
<keyword evidence="2" id="KW-0719">Serine esterase</keyword>
<dbReference type="PROSITE" id="PS00122">
    <property type="entry name" value="CARBOXYLESTERASE_B_1"/>
    <property type="match status" value="1"/>
</dbReference>
<proteinExistence type="inferred from homology"/>
<protein>
    <recommendedName>
        <fullName evidence="6">Carboxylic ester hydrolase</fullName>
        <ecNumber evidence="6">3.1.1.-</ecNumber>
    </recommendedName>
</protein>
<dbReference type="EMBL" id="JANEYG010000010">
    <property type="protein sequence ID" value="KAJ8921363.1"/>
    <property type="molecule type" value="Genomic_DNA"/>
</dbReference>
<comment type="similarity">
    <text evidence="1 6">Belongs to the type-B carboxylesterase/lipase family.</text>
</comment>
<evidence type="ECO:0000256" key="5">
    <source>
        <dbReference type="ARBA" id="ARBA00023180"/>
    </source>
</evidence>
<keyword evidence="4" id="KW-1015">Disulfide bond</keyword>
<evidence type="ECO:0000256" key="1">
    <source>
        <dbReference type="ARBA" id="ARBA00005964"/>
    </source>
</evidence>
<keyword evidence="6" id="KW-0732">Signal</keyword>
<dbReference type="PANTHER" id="PTHR43142">
    <property type="entry name" value="CARBOXYLIC ESTER HYDROLASE"/>
    <property type="match status" value="1"/>
</dbReference>